<accession>A0ACC3AGA1</accession>
<evidence type="ECO:0000313" key="2">
    <source>
        <dbReference type="Proteomes" id="UP001172386"/>
    </source>
</evidence>
<dbReference type="Proteomes" id="UP001172386">
    <property type="component" value="Unassembled WGS sequence"/>
</dbReference>
<name>A0ACC3AGA1_9EURO</name>
<protein>
    <submittedName>
        <fullName evidence="1">Uncharacterized protein</fullName>
    </submittedName>
</protein>
<gene>
    <name evidence="1" type="ORF">H2198_001940</name>
</gene>
<evidence type="ECO:0000313" key="1">
    <source>
        <dbReference type="EMBL" id="KAJ9661560.1"/>
    </source>
</evidence>
<comment type="caution">
    <text evidence="1">The sequence shown here is derived from an EMBL/GenBank/DDBJ whole genome shotgun (WGS) entry which is preliminary data.</text>
</comment>
<keyword evidence="2" id="KW-1185">Reference proteome</keyword>
<sequence>MSVTHHTEANSLFGRASFDDALESFFEHPWLFLLRLALTVCLVTRGATGLYTRLQPQSFNTTGSKTIPRVPYWIPYFGQQISFSLRSQSWLLRLSQSYKSDIFTLTLSGRKYHVLTSQDVINCLNDPAAPVNTAPHSLLRSRRFFANRHANLLTSARVATALRAYRNNESRVDGLCKLLETNSYNLISPSKSWIDQAQWERNAEVTVLSTSTKPSELSVSASLPMLVKEFSSHIILSTLLGLSFMESNPSFVSDLFAFSVKYSYFMAGLPYWITPGLGPPALAREKCLLALESLVDAMVNEIDRRSGDARSGMGALYDLDSVHSAVWELAKRARQEHSGNGQGNGLGKKGRIRAIACDLLEITWFVNYYAANSVVWILVEMYKKTNEVLLRSARKEITELLEVVPGKATGLPFEDPPRLHFRQREGHSVVTDNTCPALRASLVETLRLRMWFEEYMEVNEDFVLEAGGGITVDGHTKLQQSKETYEFRKGECLYIAHGVSGHDPRRWDQPERFDAGRLMIATESESKFTDATTRASTSQKLDSKRYILQVGEEITYIVAAILSMYDIEALDGGGLSEPKSTTIAGVAIPQGSLRVKISRRLLR</sequence>
<proteinExistence type="predicted"/>
<reference evidence="1" key="1">
    <citation type="submission" date="2022-10" db="EMBL/GenBank/DDBJ databases">
        <title>Culturing micro-colonial fungi from biological soil crusts in the Mojave desert and describing Neophaeococcomyces mojavensis, and introducing the new genera and species Taxawa tesnikishii.</title>
        <authorList>
            <person name="Kurbessoian T."/>
            <person name="Stajich J.E."/>
        </authorList>
    </citation>
    <scope>NUCLEOTIDE SEQUENCE</scope>
    <source>
        <strain evidence="1">JES_112</strain>
    </source>
</reference>
<organism evidence="1 2">
    <name type="scientific">Neophaeococcomyces mojaviensis</name>
    <dbReference type="NCBI Taxonomy" id="3383035"/>
    <lineage>
        <taxon>Eukaryota</taxon>
        <taxon>Fungi</taxon>
        <taxon>Dikarya</taxon>
        <taxon>Ascomycota</taxon>
        <taxon>Pezizomycotina</taxon>
        <taxon>Eurotiomycetes</taxon>
        <taxon>Chaetothyriomycetidae</taxon>
        <taxon>Chaetothyriales</taxon>
        <taxon>Chaetothyriales incertae sedis</taxon>
        <taxon>Neophaeococcomyces</taxon>
    </lineage>
</organism>
<dbReference type="EMBL" id="JAPDRQ010000022">
    <property type="protein sequence ID" value="KAJ9661560.1"/>
    <property type="molecule type" value="Genomic_DNA"/>
</dbReference>